<evidence type="ECO:0000256" key="1">
    <source>
        <dbReference type="SAM" id="MobiDB-lite"/>
    </source>
</evidence>
<evidence type="ECO:0000256" key="2">
    <source>
        <dbReference type="SAM" id="Phobius"/>
    </source>
</evidence>
<name>A0A8W8N4K6_MAGGI</name>
<keyword evidence="4" id="KW-1185">Reference proteome</keyword>
<organism evidence="3 4">
    <name type="scientific">Magallana gigas</name>
    <name type="common">Pacific oyster</name>
    <name type="synonym">Crassostrea gigas</name>
    <dbReference type="NCBI Taxonomy" id="29159"/>
    <lineage>
        <taxon>Eukaryota</taxon>
        <taxon>Metazoa</taxon>
        <taxon>Spiralia</taxon>
        <taxon>Lophotrochozoa</taxon>
        <taxon>Mollusca</taxon>
        <taxon>Bivalvia</taxon>
        <taxon>Autobranchia</taxon>
        <taxon>Pteriomorphia</taxon>
        <taxon>Ostreida</taxon>
        <taxon>Ostreoidea</taxon>
        <taxon>Ostreidae</taxon>
        <taxon>Magallana</taxon>
    </lineage>
</organism>
<keyword evidence="2" id="KW-0812">Transmembrane</keyword>
<reference evidence="3" key="1">
    <citation type="submission" date="2022-08" db="UniProtKB">
        <authorList>
            <consortium name="EnsemblMetazoa"/>
        </authorList>
    </citation>
    <scope>IDENTIFICATION</scope>
    <source>
        <strain evidence="3">05x7-T-G4-1.051#20</strain>
    </source>
</reference>
<dbReference type="Proteomes" id="UP000005408">
    <property type="component" value="Unassembled WGS sequence"/>
</dbReference>
<feature type="region of interest" description="Disordered" evidence="1">
    <location>
        <begin position="162"/>
        <end position="192"/>
    </location>
</feature>
<evidence type="ECO:0000313" key="3">
    <source>
        <dbReference type="EnsemblMetazoa" id="G4236.1:cds"/>
    </source>
</evidence>
<feature type="transmembrane region" description="Helical" evidence="2">
    <location>
        <begin position="32"/>
        <end position="50"/>
    </location>
</feature>
<feature type="compositionally biased region" description="Polar residues" evidence="1">
    <location>
        <begin position="167"/>
        <end position="183"/>
    </location>
</feature>
<keyword evidence="2" id="KW-0472">Membrane</keyword>
<accession>A0A8W8N4K6</accession>
<keyword evidence="2" id="KW-1133">Transmembrane helix</keyword>
<sequence length="466" mass="53920">MTVTIRSHKSQNQANLWCFFTVNPYTMEKRRWLVIGLICLTSGVFLTYKYNTLIDYPIRLRISAALPGGKALLNFTEKFITHDVFYSTEKDIATPTVFSSTQKGQDPTVLMLTKKRLSTVFLPTRKGHSTTEIFQTQKRYPTIYSPTQKEIPSVTMFSSPHKGHSMVSPSTKKGHSTVLSPNPSKKPKFNGPKPNLTIVTAYWNLGTFQKGEGDLKFSTNTYFNWASTFKYLVNPLVVYTDCKEFKELMETLRSDRLNNTMIYMLNRTELWPFQLINQIRSVLDQPGYPKHHPNTVIPEYPAAQHSKFAAVAETIRKKVFQNPYYAWLDIGYFRDVVERKLEFSLSIPPKFNANKISFNRINVVSMNIDPFTIFRKNIVWVGGGMFLGKGEVFLQFEQLYHRAVKYFLDQKLVNSDQQVLYSMYSKKGREALKPNIELQLYIPKGFGNPWFYLGYLCRKEVTLTKS</sequence>
<evidence type="ECO:0000313" key="4">
    <source>
        <dbReference type="Proteomes" id="UP000005408"/>
    </source>
</evidence>
<dbReference type="AlphaFoldDB" id="A0A8W8N4K6"/>
<protein>
    <submittedName>
        <fullName evidence="3">Uncharacterized protein</fullName>
    </submittedName>
</protein>
<proteinExistence type="predicted"/>
<dbReference type="EnsemblMetazoa" id="G4236.1">
    <property type="protein sequence ID" value="G4236.1:cds"/>
    <property type="gene ID" value="G4236"/>
</dbReference>
<dbReference type="InterPro" id="IPR011735">
    <property type="entry name" value="WlaTC/HtrL_glycosyltransf"/>
</dbReference>
<dbReference type="Pfam" id="PF09612">
    <property type="entry name" value="HtrL_YibB"/>
    <property type="match status" value="1"/>
</dbReference>